<name>A0ABP9MWH1_9GAMM</name>
<keyword evidence="10" id="KW-1185">Reference proteome</keyword>
<evidence type="ECO:0000256" key="1">
    <source>
        <dbReference type="ARBA" id="ARBA00006773"/>
    </source>
</evidence>
<reference evidence="10" key="1">
    <citation type="journal article" date="2019" name="Int. J. Syst. Evol. Microbiol.">
        <title>The Global Catalogue of Microorganisms (GCM) 10K type strain sequencing project: providing services to taxonomists for standard genome sequencing and annotation.</title>
        <authorList>
            <consortium name="The Broad Institute Genomics Platform"/>
            <consortium name="The Broad Institute Genome Sequencing Center for Infectious Disease"/>
            <person name="Wu L."/>
            <person name="Ma J."/>
        </authorList>
    </citation>
    <scope>NUCLEOTIDE SEQUENCE [LARGE SCALE GENOMIC DNA]</scope>
    <source>
        <strain evidence="10">JCM 18424</strain>
    </source>
</reference>
<dbReference type="InterPro" id="IPR006680">
    <property type="entry name" value="Amidohydro-rel"/>
</dbReference>
<dbReference type="Proteomes" id="UP001500631">
    <property type="component" value="Unassembled WGS sequence"/>
</dbReference>
<evidence type="ECO:0000256" key="6">
    <source>
        <dbReference type="HAMAP-Rule" id="MF_01518"/>
    </source>
</evidence>
<dbReference type="InterPro" id="IPR006679">
    <property type="entry name" value="Adenine_deam"/>
</dbReference>
<evidence type="ECO:0000256" key="3">
    <source>
        <dbReference type="ARBA" id="ARBA00022801"/>
    </source>
</evidence>
<gene>
    <name evidence="6" type="primary">ade</name>
    <name evidence="9" type="ORF">GCM10023338_21770</name>
</gene>
<organism evidence="9 10">
    <name type="scientific">Wohlfahrtiimonas larvae</name>
    <dbReference type="NCBI Taxonomy" id="1157986"/>
    <lineage>
        <taxon>Bacteria</taxon>
        <taxon>Pseudomonadati</taxon>
        <taxon>Pseudomonadota</taxon>
        <taxon>Gammaproteobacteria</taxon>
        <taxon>Cardiobacteriales</taxon>
        <taxon>Ignatzschineriaceae</taxon>
        <taxon>Wohlfahrtiimonas</taxon>
    </lineage>
</organism>
<comment type="catalytic activity">
    <reaction evidence="5 6">
        <text>adenine + H2O + H(+) = hypoxanthine + NH4(+)</text>
        <dbReference type="Rhea" id="RHEA:23688"/>
        <dbReference type="ChEBI" id="CHEBI:15377"/>
        <dbReference type="ChEBI" id="CHEBI:15378"/>
        <dbReference type="ChEBI" id="CHEBI:16708"/>
        <dbReference type="ChEBI" id="CHEBI:17368"/>
        <dbReference type="ChEBI" id="CHEBI:28938"/>
        <dbReference type="EC" id="3.5.4.2"/>
    </reaction>
</comment>
<evidence type="ECO:0000256" key="5">
    <source>
        <dbReference type="ARBA" id="ARBA00047720"/>
    </source>
</evidence>
<dbReference type="Pfam" id="PF13382">
    <property type="entry name" value="Adenine_deam_C"/>
    <property type="match status" value="1"/>
</dbReference>
<accession>A0ABP9MWH1</accession>
<dbReference type="EC" id="3.5.4.2" evidence="2 6"/>
<dbReference type="InterPro" id="IPR032466">
    <property type="entry name" value="Metal_Hydrolase"/>
</dbReference>
<dbReference type="InterPro" id="IPR011059">
    <property type="entry name" value="Metal-dep_hydrolase_composite"/>
</dbReference>
<dbReference type="Gene3D" id="3.20.20.140">
    <property type="entry name" value="Metal-dependent hydrolases"/>
    <property type="match status" value="1"/>
</dbReference>
<dbReference type="Gene3D" id="2.30.40.10">
    <property type="entry name" value="Urease, subunit C, domain 1"/>
    <property type="match status" value="1"/>
</dbReference>
<dbReference type="InterPro" id="IPR026912">
    <property type="entry name" value="Adenine_deam_C"/>
</dbReference>
<comment type="cofactor">
    <cofactor evidence="6">
        <name>Mn(2+)</name>
        <dbReference type="ChEBI" id="CHEBI:29035"/>
    </cofactor>
</comment>
<evidence type="ECO:0000259" key="7">
    <source>
        <dbReference type="Pfam" id="PF01979"/>
    </source>
</evidence>
<comment type="similarity">
    <text evidence="1 6">Belongs to the metallo-dependent hydrolases superfamily. Adenine deaminase family.</text>
</comment>
<dbReference type="EMBL" id="BAABKE010000009">
    <property type="protein sequence ID" value="GAA5103348.1"/>
    <property type="molecule type" value="Genomic_DNA"/>
</dbReference>
<proteinExistence type="inferred from homology"/>
<comment type="caution">
    <text evidence="9">The sequence shown here is derived from an EMBL/GenBank/DDBJ whole genome shotgun (WGS) entry which is preliminary data.</text>
</comment>
<keyword evidence="3 6" id="KW-0378">Hydrolase</keyword>
<feature type="domain" description="Adenine deaminase C-terminal" evidence="8">
    <location>
        <begin position="417"/>
        <end position="581"/>
    </location>
</feature>
<dbReference type="SUPFAM" id="SSF51556">
    <property type="entry name" value="Metallo-dependent hydrolases"/>
    <property type="match status" value="1"/>
</dbReference>
<dbReference type="PANTHER" id="PTHR11113">
    <property type="entry name" value="N-ACETYLGLUCOSAMINE-6-PHOSPHATE DEACETYLASE"/>
    <property type="match status" value="1"/>
</dbReference>
<dbReference type="RefSeq" id="WP_077926838.1">
    <property type="nucleotide sequence ID" value="NZ_BAABKE010000009.1"/>
</dbReference>
<feature type="domain" description="Amidohydrolase-related" evidence="7">
    <location>
        <begin position="71"/>
        <end position="358"/>
    </location>
</feature>
<evidence type="ECO:0000313" key="9">
    <source>
        <dbReference type="EMBL" id="GAA5103348.1"/>
    </source>
</evidence>
<dbReference type="SUPFAM" id="SSF51338">
    <property type="entry name" value="Composite domain of metallo-dependent hydrolases"/>
    <property type="match status" value="1"/>
</dbReference>
<dbReference type="PANTHER" id="PTHR11113:SF2">
    <property type="entry name" value="ADENINE DEAMINASE"/>
    <property type="match status" value="1"/>
</dbReference>
<dbReference type="Pfam" id="PF01979">
    <property type="entry name" value="Amidohydro_1"/>
    <property type="match status" value="1"/>
</dbReference>
<keyword evidence="4 6" id="KW-0464">Manganese</keyword>
<evidence type="ECO:0000256" key="2">
    <source>
        <dbReference type="ARBA" id="ARBA00012782"/>
    </source>
</evidence>
<evidence type="ECO:0000313" key="10">
    <source>
        <dbReference type="Proteomes" id="UP001500631"/>
    </source>
</evidence>
<evidence type="ECO:0000256" key="4">
    <source>
        <dbReference type="ARBA" id="ARBA00023211"/>
    </source>
</evidence>
<protein>
    <recommendedName>
        <fullName evidence="2 6">Adenine deaminase</fullName>
        <shortName evidence="6">Adenase</shortName>
        <shortName evidence="6">Adenine aminase</shortName>
        <ecNumber evidence="2 6">3.5.4.2</ecNumber>
    </recommendedName>
</protein>
<sequence>MRKETIREMIDAGAAKIPADRVIKNGLLVNVTSSEIYPADVAIYKTQIVATGNVDAYIGEKTEIIDAKGKYLVPGLIDGHLHIECSKLSMTSFAKAVVPHGTTSIVSGLDQYVVTTGLEGIKEVLAEIDDLPLHVFWGLPFFTPYTLPQSNVAFNVTAEVHEEVQKWPEVFGVWETVSEFVENKHPDVIRALELARENRLPVFGCAPMNRGEKLNSVLCAGVRLDHESYNHEEMMEKVRKGMFVIIRESSISHFLEENMKIVTHLNPRVARRVSFCTDDVVASEILANGHMDKLIRMAIANGVDPLTAIQMGSINSAEAYRVDHLVGSISPGRYADILMVEDLVKFEIDTVIAKGETVVEAGKMSKTLTPPKRSELLLNTMKMKPVLEHDMNVKTELEGDSVHALSLAVDFDVPFVRKARNVELKVVDGVVQPDLEQDVLYATVIERFGITDVKPAVGFVTGWKLKGGAMASSCAPDDNNVVCIGTNSKDMTIAVNHLAAQGGGQVIVKDGEILGFLPLPIAGIVSDLEPEAMAIEEEKLFNLARELGCDLPDPMFYMCCLQITAIPDFAITDLGVIDFAAQAVAEPVLKCSCSHGRIAGK</sequence>
<evidence type="ECO:0000259" key="8">
    <source>
        <dbReference type="Pfam" id="PF13382"/>
    </source>
</evidence>
<dbReference type="HAMAP" id="MF_01518">
    <property type="entry name" value="Adenine_deamin"/>
    <property type="match status" value="1"/>
</dbReference>